<keyword evidence="2" id="KW-0677">Repeat</keyword>
<proteinExistence type="predicted"/>
<dbReference type="SMART" id="SM00355">
    <property type="entry name" value="ZnF_C2H2"/>
    <property type="match status" value="3"/>
</dbReference>
<dbReference type="STRING" id="945553.A0A0D2NJ57"/>
<evidence type="ECO:0000256" key="1">
    <source>
        <dbReference type="ARBA" id="ARBA00022723"/>
    </source>
</evidence>
<name>A0A0D2NJ57_HYPSF</name>
<keyword evidence="3" id="KW-0863">Zinc-finger</keyword>
<organism evidence="6 7">
    <name type="scientific">Hypholoma sublateritium (strain FD-334 SS-4)</name>
    <dbReference type="NCBI Taxonomy" id="945553"/>
    <lineage>
        <taxon>Eukaryota</taxon>
        <taxon>Fungi</taxon>
        <taxon>Dikarya</taxon>
        <taxon>Basidiomycota</taxon>
        <taxon>Agaricomycotina</taxon>
        <taxon>Agaricomycetes</taxon>
        <taxon>Agaricomycetidae</taxon>
        <taxon>Agaricales</taxon>
        <taxon>Agaricineae</taxon>
        <taxon>Strophariaceae</taxon>
        <taxon>Hypholoma</taxon>
    </lineage>
</organism>
<keyword evidence="1" id="KW-0479">Metal-binding</keyword>
<dbReference type="PANTHER" id="PTHR23057">
    <property type="entry name" value="JUXTAPOSED WITH ANOTHER ZINC FINGER PROTEIN 1"/>
    <property type="match status" value="1"/>
</dbReference>
<dbReference type="Proteomes" id="UP000054270">
    <property type="component" value="Unassembled WGS sequence"/>
</dbReference>
<accession>A0A0D2NJ57</accession>
<keyword evidence="4" id="KW-0862">Zinc</keyword>
<keyword evidence="7" id="KW-1185">Reference proteome</keyword>
<dbReference type="InterPro" id="IPR036236">
    <property type="entry name" value="Znf_C2H2_sf"/>
</dbReference>
<dbReference type="OrthoDB" id="3269380at2759"/>
<dbReference type="Gene3D" id="3.30.160.60">
    <property type="entry name" value="Classic Zinc Finger"/>
    <property type="match status" value="1"/>
</dbReference>
<feature type="domain" description="C2H2-type" evidence="5">
    <location>
        <begin position="310"/>
        <end position="334"/>
    </location>
</feature>
<dbReference type="SUPFAM" id="SSF57667">
    <property type="entry name" value="beta-beta-alpha zinc fingers"/>
    <property type="match status" value="1"/>
</dbReference>
<dbReference type="PROSITE" id="PS00028">
    <property type="entry name" value="ZINC_FINGER_C2H2_1"/>
    <property type="match status" value="1"/>
</dbReference>
<dbReference type="InterPro" id="IPR013087">
    <property type="entry name" value="Znf_C2H2_type"/>
</dbReference>
<reference evidence="7" key="1">
    <citation type="submission" date="2014-04" db="EMBL/GenBank/DDBJ databases">
        <title>Evolutionary Origins and Diversification of the Mycorrhizal Mutualists.</title>
        <authorList>
            <consortium name="DOE Joint Genome Institute"/>
            <consortium name="Mycorrhizal Genomics Consortium"/>
            <person name="Kohler A."/>
            <person name="Kuo A."/>
            <person name="Nagy L.G."/>
            <person name="Floudas D."/>
            <person name="Copeland A."/>
            <person name="Barry K.W."/>
            <person name="Cichocki N."/>
            <person name="Veneault-Fourrey C."/>
            <person name="LaButti K."/>
            <person name="Lindquist E.A."/>
            <person name="Lipzen A."/>
            <person name="Lundell T."/>
            <person name="Morin E."/>
            <person name="Murat C."/>
            <person name="Riley R."/>
            <person name="Ohm R."/>
            <person name="Sun H."/>
            <person name="Tunlid A."/>
            <person name="Henrissat B."/>
            <person name="Grigoriev I.V."/>
            <person name="Hibbett D.S."/>
            <person name="Martin F."/>
        </authorList>
    </citation>
    <scope>NUCLEOTIDE SEQUENCE [LARGE SCALE GENOMIC DNA]</scope>
    <source>
        <strain evidence="7">FD-334 SS-4</strain>
    </source>
</reference>
<dbReference type="GO" id="GO:0005634">
    <property type="term" value="C:nucleus"/>
    <property type="evidence" value="ECO:0007669"/>
    <property type="project" value="TreeGrafter"/>
</dbReference>
<dbReference type="AlphaFoldDB" id="A0A0D2NJ57"/>
<protein>
    <recommendedName>
        <fullName evidence="5">C2H2-type domain-containing protein</fullName>
    </recommendedName>
</protein>
<evidence type="ECO:0000256" key="3">
    <source>
        <dbReference type="ARBA" id="ARBA00022771"/>
    </source>
</evidence>
<evidence type="ECO:0000256" key="4">
    <source>
        <dbReference type="ARBA" id="ARBA00022833"/>
    </source>
</evidence>
<gene>
    <name evidence="6" type="ORF">HYPSUDRAFT_206902</name>
</gene>
<evidence type="ECO:0000256" key="2">
    <source>
        <dbReference type="ARBA" id="ARBA00022737"/>
    </source>
</evidence>
<dbReference type="GO" id="GO:0008270">
    <property type="term" value="F:zinc ion binding"/>
    <property type="evidence" value="ECO:0007669"/>
    <property type="project" value="UniProtKB-KW"/>
</dbReference>
<sequence length="351" mass="38453">MNSDTPPIAVRASDVRSKVSASRIAYLDSDYPMYDGEGASRSPASFTRYLGSPMSWQPSSLRLPSVLVQQDYPMRDTSPASSLTRHFLGSPMSWQPSPLHSSWKSASEDTISATSPVLEEETAVRSETNTLYDVGLGDGLKDYYTCCGQHHPDLAALITHYEGAHSIELITPSLTPEEHLTFDSVFESLVVSPSEEPSAANTVHDTKNWNKANPGGAPYPTFGAISASVSLSPFMTRYTPEILEAVSSTSTGTFSRPTTTSVVAKPYRCPKENCNKAYKYANGLKYHLTHGTCSVVPVTKEGAGLRPFACGIEQCTRRYKTPNGLRYHRQHHDHSEDPSQKIVEVLTTRLA</sequence>
<dbReference type="EMBL" id="KN817618">
    <property type="protein sequence ID" value="KJA16611.1"/>
    <property type="molecule type" value="Genomic_DNA"/>
</dbReference>
<evidence type="ECO:0000313" key="6">
    <source>
        <dbReference type="EMBL" id="KJA16611.1"/>
    </source>
</evidence>
<evidence type="ECO:0000313" key="7">
    <source>
        <dbReference type="Proteomes" id="UP000054270"/>
    </source>
</evidence>
<evidence type="ECO:0000259" key="5">
    <source>
        <dbReference type="PROSITE" id="PS00028"/>
    </source>
</evidence>
<dbReference type="InterPro" id="IPR051580">
    <property type="entry name" value="ZnF-Chromatin_assoc"/>
</dbReference>
<dbReference type="PANTHER" id="PTHR23057:SF0">
    <property type="entry name" value="JUXTAPOSED WITH ANOTHER ZINC FINGER PROTEIN 1"/>
    <property type="match status" value="1"/>
</dbReference>